<evidence type="ECO:0000256" key="3">
    <source>
        <dbReference type="ARBA" id="ARBA00022832"/>
    </source>
</evidence>
<evidence type="ECO:0000313" key="8">
    <source>
        <dbReference type="Proteomes" id="UP001226867"/>
    </source>
</evidence>
<dbReference type="Pfam" id="PF00501">
    <property type="entry name" value="AMP-binding"/>
    <property type="match status" value="1"/>
</dbReference>
<accession>A0ABT9SGD2</accession>
<proteinExistence type="inferred from homology"/>
<dbReference type="Pfam" id="PF13193">
    <property type="entry name" value="AMP-binding_C"/>
    <property type="match status" value="1"/>
</dbReference>
<keyword evidence="2 7" id="KW-0436">Ligase</keyword>
<feature type="domain" description="AMP-binding enzyme C-terminal" evidence="6">
    <location>
        <begin position="442"/>
        <end position="517"/>
    </location>
</feature>
<dbReference type="EC" id="6.2.1.-" evidence="7"/>
<dbReference type="EMBL" id="JAUSRO010000022">
    <property type="protein sequence ID" value="MDP9902866.1"/>
    <property type="molecule type" value="Genomic_DNA"/>
</dbReference>
<dbReference type="Proteomes" id="UP001226867">
    <property type="component" value="Unassembled WGS sequence"/>
</dbReference>
<dbReference type="CDD" id="cd12119">
    <property type="entry name" value="ttLC_FACS_AlkK_like"/>
    <property type="match status" value="1"/>
</dbReference>
<keyword evidence="8" id="KW-1185">Reference proteome</keyword>
<dbReference type="PANTHER" id="PTHR43859:SF4">
    <property type="entry name" value="BUTANOATE--COA LIGASE AAE1-RELATED"/>
    <property type="match status" value="1"/>
</dbReference>
<comment type="caution">
    <text evidence="7">The sequence shown here is derived from an EMBL/GenBank/DDBJ whole genome shotgun (WGS) entry which is preliminary data.</text>
</comment>
<dbReference type="Gene3D" id="3.40.50.12780">
    <property type="entry name" value="N-terminal domain of ligase-like"/>
    <property type="match status" value="1"/>
</dbReference>
<dbReference type="InterPro" id="IPR045851">
    <property type="entry name" value="AMP-bd_C_sf"/>
</dbReference>
<dbReference type="InterPro" id="IPR000873">
    <property type="entry name" value="AMP-dep_synth/lig_dom"/>
</dbReference>
<evidence type="ECO:0000313" key="7">
    <source>
        <dbReference type="EMBL" id="MDP9902866.1"/>
    </source>
</evidence>
<dbReference type="InterPro" id="IPR025110">
    <property type="entry name" value="AMP-bd_C"/>
</dbReference>
<keyword evidence="3" id="KW-0276">Fatty acid metabolism</keyword>
<dbReference type="PROSITE" id="PS00455">
    <property type="entry name" value="AMP_BINDING"/>
    <property type="match status" value="1"/>
</dbReference>
<keyword evidence="4" id="KW-0443">Lipid metabolism</keyword>
<dbReference type="InterPro" id="IPR042099">
    <property type="entry name" value="ANL_N_sf"/>
</dbReference>
<organism evidence="7 8">
    <name type="scientific">Variovorax ginsengisoli</name>
    <dbReference type="NCBI Taxonomy" id="363844"/>
    <lineage>
        <taxon>Bacteria</taxon>
        <taxon>Pseudomonadati</taxon>
        <taxon>Pseudomonadota</taxon>
        <taxon>Betaproteobacteria</taxon>
        <taxon>Burkholderiales</taxon>
        <taxon>Comamonadaceae</taxon>
        <taxon>Variovorax</taxon>
    </lineage>
</organism>
<evidence type="ECO:0000256" key="4">
    <source>
        <dbReference type="ARBA" id="ARBA00023098"/>
    </source>
</evidence>
<sequence>MLNLMQPRQLLMSRILRHAQRFHGDVEVVSYDKHGAASTLTYEEIHARSCQLANALKGVGTSAGARVATLAWNDHRHLEVYFAVAGMGAVCHTINPRLHLDDIDYIVNDAQDLVVFYDPDFSSLVAELRMRCRGVKHWVCFEHREGQVEDALYEELIDSNSSTFEWPEFSEDTACALCYTSGTTGRPKGVLTSHRSNLLMYMSMVSPDVFNVGARDVVLAVAPMFHVASWGFPFAAPMVGAKLVLPGPNMSGSSLFDAMEAHGVTMSTGVPTVWIGVIDEIAIRGRAPSRLKRALIGGSACSSQAIETLETLGIEVLHSWGMTELSPLGTLNQLKNGNQHMDVADRKSLKLKQGRPPFGVDLRIVDDNHREVPWGPSARGALEVQGHWAIESYFNSQQSALNSDGWLSTGDIANIDSEGYMQLVDREKDIIKSGGEWISSLELERAAQSCDGIQEVAAIGVPHQRWQERPVLIAVALNGVALDEKAVLHHVKQQVASWQVPDRVVQVSELPKTGTGKVDKKQLRTQFQDLLIPTDSEVTP</sequence>
<evidence type="ECO:0000256" key="1">
    <source>
        <dbReference type="ARBA" id="ARBA00006432"/>
    </source>
</evidence>
<dbReference type="RefSeq" id="WP_307692599.1">
    <property type="nucleotide sequence ID" value="NZ_JAUSRO010000022.1"/>
</dbReference>
<feature type="domain" description="AMP-dependent synthetase/ligase" evidence="5">
    <location>
        <begin position="17"/>
        <end position="394"/>
    </location>
</feature>
<gene>
    <name evidence="7" type="ORF">J2W36_005144</name>
</gene>
<dbReference type="InterPro" id="IPR020845">
    <property type="entry name" value="AMP-binding_CS"/>
</dbReference>
<comment type="similarity">
    <text evidence="1">Belongs to the ATP-dependent AMP-binding enzyme family.</text>
</comment>
<dbReference type="NCBIfam" id="NF004837">
    <property type="entry name" value="PRK06187.1"/>
    <property type="match status" value="1"/>
</dbReference>
<reference evidence="7 8" key="1">
    <citation type="submission" date="2023-07" db="EMBL/GenBank/DDBJ databases">
        <title>Sorghum-associated microbial communities from plants grown in Nebraska, USA.</title>
        <authorList>
            <person name="Schachtman D."/>
        </authorList>
    </citation>
    <scope>NUCLEOTIDE SEQUENCE [LARGE SCALE GENOMIC DNA]</scope>
    <source>
        <strain evidence="7 8">DS1607</strain>
    </source>
</reference>
<name>A0ABT9SGD2_9BURK</name>
<protein>
    <submittedName>
        <fullName evidence="7">Fatty-acyl-CoA synthase</fullName>
        <ecNumber evidence="7">6.2.1.-</ecNumber>
    </submittedName>
</protein>
<dbReference type="SUPFAM" id="SSF56801">
    <property type="entry name" value="Acetyl-CoA synthetase-like"/>
    <property type="match status" value="1"/>
</dbReference>
<dbReference type="Gene3D" id="3.30.300.30">
    <property type="match status" value="1"/>
</dbReference>
<dbReference type="GO" id="GO:0016874">
    <property type="term" value="F:ligase activity"/>
    <property type="evidence" value="ECO:0007669"/>
    <property type="project" value="UniProtKB-KW"/>
</dbReference>
<dbReference type="PANTHER" id="PTHR43859">
    <property type="entry name" value="ACYL-ACTIVATING ENZYME"/>
    <property type="match status" value="1"/>
</dbReference>
<evidence type="ECO:0000259" key="6">
    <source>
        <dbReference type="Pfam" id="PF13193"/>
    </source>
</evidence>
<evidence type="ECO:0000259" key="5">
    <source>
        <dbReference type="Pfam" id="PF00501"/>
    </source>
</evidence>
<evidence type="ECO:0000256" key="2">
    <source>
        <dbReference type="ARBA" id="ARBA00022598"/>
    </source>
</evidence>